<reference evidence="4" key="1">
    <citation type="submission" date="2017-06" db="EMBL/GenBank/DDBJ databases">
        <authorList>
            <person name="Varghese N."/>
            <person name="Submissions S."/>
        </authorList>
    </citation>
    <scope>NUCLEOTIDE SEQUENCE [LARGE SCALE GENOMIC DNA]</scope>
    <source>
        <strain evidence="4">DSM 44485</strain>
    </source>
</reference>
<name>A0A238XWW1_9ACTN</name>
<gene>
    <name evidence="3" type="ORF">SAMN06265355_10531</name>
</gene>
<dbReference type="RefSeq" id="WP_089312179.1">
    <property type="nucleotide sequence ID" value="NZ_FZNP01000005.1"/>
</dbReference>
<keyword evidence="4" id="KW-1185">Reference proteome</keyword>
<feature type="transmembrane region" description="Helical" evidence="2">
    <location>
        <begin position="27"/>
        <end position="49"/>
    </location>
</feature>
<dbReference type="Proteomes" id="UP000198420">
    <property type="component" value="Unassembled WGS sequence"/>
</dbReference>
<dbReference type="AlphaFoldDB" id="A0A238XWW1"/>
<keyword evidence="2" id="KW-1133">Transmembrane helix</keyword>
<accession>A0A238XWW1</accession>
<feature type="compositionally biased region" description="Low complexity" evidence="1">
    <location>
        <begin position="62"/>
        <end position="71"/>
    </location>
</feature>
<keyword evidence="2" id="KW-0472">Membrane</keyword>
<dbReference type="EMBL" id="FZNP01000005">
    <property type="protein sequence ID" value="SNR62923.1"/>
    <property type="molecule type" value="Genomic_DNA"/>
</dbReference>
<evidence type="ECO:0000313" key="3">
    <source>
        <dbReference type="EMBL" id="SNR62923.1"/>
    </source>
</evidence>
<organism evidence="3 4">
    <name type="scientific">Actinomadura mexicana</name>
    <dbReference type="NCBI Taxonomy" id="134959"/>
    <lineage>
        <taxon>Bacteria</taxon>
        <taxon>Bacillati</taxon>
        <taxon>Actinomycetota</taxon>
        <taxon>Actinomycetes</taxon>
        <taxon>Streptosporangiales</taxon>
        <taxon>Thermomonosporaceae</taxon>
        <taxon>Actinomadura</taxon>
    </lineage>
</organism>
<keyword evidence="2" id="KW-0812">Transmembrane</keyword>
<proteinExistence type="predicted"/>
<evidence type="ECO:0000256" key="1">
    <source>
        <dbReference type="SAM" id="MobiDB-lite"/>
    </source>
</evidence>
<protein>
    <submittedName>
        <fullName evidence="3">Uncharacterized protein</fullName>
    </submittedName>
</protein>
<feature type="region of interest" description="Disordered" evidence="1">
    <location>
        <begin position="1"/>
        <end position="22"/>
    </location>
</feature>
<evidence type="ECO:0000256" key="2">
    <source>
        <dbReference type="SAM" id="Phobius"/>
    </source>
</evidence>
<feature type="region of interest" description="Disordered" evidence="1">
    <location>
        <begin position="56"/>
        <end position="138"/>
    </location>
</feature>
<sequence length="164" mass="17443">MRLSSSLPPAGFTRGEPRPPVRRPSRLSVVIAALALAAGLLLVIAYGATRLAPARPADRVTAPASSAAPSPASSPPPGRDVAEPRANPSRHHAGHKKRARRGGHAAPPRRYHRPVRRHHRPAARKPPRARHTPPPWVSGECKRRFPYDPARGAACVGALTGAFG</sequence>
<evidence type="ECO:0000313" key="4">
    <source>
        <dbReference type="Proteomes" id="UP000198420"/>
    </source>
</evidence>
<feature type="compositionally biased region" description="Basic residues" evidence="1">
    <location>
        <begin position="88"/>
        <end position="131"/>
    </location>
</feature>